<dbReference type="GO" id="GO:0016301">
    <property type="term" value="F:kinase activity"/>
    <property type="evidence" value="ECO:0007669"/>
    <property type="project" value="UniProtKB-KW"/>
</dbReference>
<dbReference type="InterPro" id="IPR003594">
    <property type="entry name" value="HATPase_dom"/>
</dbReference>
<feature type="domain" description="Histidine kinase/HSP90-like ATPase" evidence="5">
    <location>
        <begin position="343"/>
        <end position="431"/>
    </location>
</feature>
<organism evidence="6 7">
    <name type="scientific">Gordonia bronchialis (strain ATCC 25592 / DSM 43247 / BCRC 13721 / JCM 3198 / KCTC 3076 / NBRC 16047 / NCTC 10667)</name>
    <name type="common">Rhodococcus bronchialis</name>
    <dbReference type="NCBI Taxonomy" id="526226"/>
    <lineage>
        <taxon>Bacteria</taxon>
        <taxon>Bacillati</taxon>
        <taxon>Actinomycetota</taxon>
        <taxon>Actinomycetes</taxon>
        <taxon>Mycobacteriales</taxon>
        <taxon>Gordoniaceae</taxon>
        <taxon>Gordonia</taxon>
    </lineage>
</organism>
<dbReference type="GO" id="GO:0000160">
    <property type="term" value="P:phosphorelay signal transduction system"/>
    <property type="evidence" value="ECO:0007669"/>
    <property type="project" value="UniProtKB-KW"/>
</dbReference>
<evidence type="ECO:0000313" key="6">
    <source>
        <dbReference type="EMBL" id="ACY22928.1"/>
    </source>
</evidence>
<reference evidence="6 7" key="2">
    <citation type="journal article" date="2010" name="Stand. Genomic Sci.">
        <title>Complete genome sequence of Gordonia bronchialis type strain (3410).</title>
        <authorList>
            <person name="Ivanova N."/>
            <person name="Sikorski J."/>
            <person name="Jando M."/>
            <person name="Lapidus A."/>
            <person name="Nolan M."/>
            <person name="Lucas S."/>
            <person name="Del Rio T.G."/>
            <person name="Tice H."/>
            <person name="Copeland A."/>
            <person name="Cheng J.F."/>
            <person name="Chen F."/>
            <person name="Bruce D."/>
            <person name="Goodwin L."/>
            <person name="Pitluck S."/>
            <person name="Mavromatis K."/>
            <person name="Ovchinnikova G."/>
            <person name="Pati A."/>
            <person name="Chen A."/>
            <person name="Palaniappan K."/>
            <person name="Land M."/>
            <person name="Hauser L."/>
            <person name="Chang Y.J."/>
            <person name="Jeffries C.D."/>
            <person name="Chain P."/>
            <person name="Saunders E."/>
            <person name="Han C."/>
            <person name="Detter J.C."/>
            <person name="Brettin T."/>
            <person name="Rohde M."/>
            <person name="Goker M."/>
            <person name="Bristow J."/>
            <person name="Eisen J.A."/>
            <person name="Markowitz V."/>
            <person name="Hugenholtz P."/>
            <person name="Klenk H.P."/>
            <person name="Kyrpides N.C."/>
        </authorList>
    </citation>
    <scope>NUCLEOTIDE SEQUENCE [LARGE SCALE GENOMIC DNA]</scope>
    <source>
        <strain evidence="7">ATCC 25592 / DSM 43247 / BCRC 13721 / JCM 3198 / KCTC 3076 / NBRC 16047 / NCTC 10667</strain>
    </source>
</reference>
<keyword evidence="6" id="KW-0067">ATP-binding</keyword>
<keyword evidence="4" id="KW-0812">Transmembrane</keyword>
<dbReference type="KEGG" id="gbr:Gbro_3747"/>
<proteinExistence type="predicted"/>
<dbReference type="AlphaFoldDB" id="D0L2M5"/>
<keyword evidence="6" id="KW-0547">Nucleotide-binding</keyword>
<accession>D0L2M5</accession>
<protein>
    <submittedName>
        <fullName evidence="6">ATP-binding region ATPase domain protein</fullName>
    </submittedName>
</protein>
<name>D0L2M5_GORB4</name>
<keyword evidence="4" id="KW-1133">Transmembrane helix</keyword>
<dbReference type="InterPro" id="IPR050482">
    <property type="entry name" value="Sensor_HK_TwoCompSys"/>
</dbReference>
<feature type="transmembrane region" description="Helical" evidence="4">
    <location>
        <begin position="107"/>
        <end position="130"/>
    </location>
</feature>
<dbReference type="STRING" id="526226.Gbro_3747"/>
<dbReference type="EMBL" id="CP001802">
    <property type="protein sequence ID" value="ACY22928.1"/>
    <property type="molecule type" value="Genomic_DNA"/>
</dbReference>
<dbReference type="GO" id="GO:0005524">
    <property type="term" value="F:ATP binding"/>
    <property type="evidence" value="ECO:0007669"/>
    <property type="project" value="UniProtKB-KW"/>
</dbReference>
<dbReference type="RefSeq" id="WP_012835435.1">
    <property type="nucleotide sequence ID" value="NC_013441.1"/>
</dbReference>
<evidence type="ECO:0000256" key="1">
    <source>
        <dbReference type="ARBA" id="ARBA00022679"/>
    </source>
</evidence>
<dbReference type="Gene3D" id="3.30.565.10">
    <property type="entry name" value="Histidine kinase-like ATPase, C-terminal domain"/>
    <property type="match status" value="1"/>
</dbReference>
<feature type="transmembrane region" description="Helical" evidence="4">
    <location>
        <begin position="142"/>
        <end position="161"/>
    </location>
</feature>
<evidence type="ECO:0000256" key="4">
    <source>
        <dbReference type="SAM" id="Phobius"/>
    </source>
</evidence>
<keyword evidence="1" id="KW-0808">Transferase</keyword>
<feature type="transmembrane region" description="Helical" evidence="4">
    <location>
        <begin position="55"/>
        <end position="75"/>
    </location>
</feature>
<feature type="transmembrane region" description="Helical" evidence="4">
    <location>
        <begin position="81"/>
        <end position="100"/>
    </location>
</feature>
<dbReference type="eggNOG" id="COG4585">
    <property type="taxonomic scope" value="Bacteria"/>
</dbReference>
<keyword evidence="3" id="KW-0902">Two-component regulatory system</keyword>
<dbReference type="Proteomes" id="UP000001219">
    <property type="component" value="Chromosome"/>
</dbReference>
<evidence type="ECO:0000256" key="3">
    <source>
        <dbReference type="ARBA" id="ARBA00023012"/>
    </source>
</evidence>
<dbReference type="PANTHER" id="PTHR24421">
    <property type="entry name" value="NITRATE/NITRITE SENSOR PROTEIN NARX-RELATED"/>
    <property type="match status" value="1"/>
</dbReference>
<evidence type="ECO:0000313" key="7">
    <source>
        <dbReference type="Proteomes" id="UP000001219"/>
    </source>
</evidence>
<sequence>MSVISAAGVPSAADGGAVEVSRSLSARAGAAARVLFVGDETEGDRARVQRIGARFLGAGLVGYLLVSIGTITATTSLTAPWWPPVSVLLCIGPGLALIVASFRPGTAWLMPLAVITALGYLLAVALWFVAWTGATTPGPEDAAVWLISFPGMPSMVLTIVAPRWGVVNLVVACAAVNTAQQLGRFGDVNADLPVEILWACAFTGVFLAVAHVAVRTGRTLDETRADTYRSVAEAAAGAAREAEKARLDGIIHDRIIASLLAVRPGIPDQRLADQAHSALDEVARMATGDLSPSSETVARDEAIRRIRSTAADVTDRVEVEIVTLEPDPDDPPGDGDYPADVIRAVTEAMAEALRNVVRHAGSDAACAVIAQLGEGVISMAVVDDGRGFDAAAMPAGRLGIAVSIRKRMAQIDGDARIQSQVGRGTTVQLVWERP</sequence>
<dbReference type="SUPFAM" id="SSF55874">
    <property type="entry name" value="ATPase domain of HSP90 chaperone/DNA topoisomerase II/histidine kinase"/>
    <property type="match status" value="1"/>
</dbReference>
<keyword evidence="7" id="KW-1185">Reference proteome</keyword>
<evidence type="ECO:0000259" key="5">
    <source>
        <dbReference type="Pfam" id="PF02518"/>
    </source>
</evidence>
<gene>
    <name evidence="6" type="ordered locus">Gbro_3747</name>
</gene>
<feature type="transmembrane region" description="Helical" evidence="4">
    <location>
        <begin position="196"/>
        <end position="214"/>
    </location>
</feature>
<reference evidence="7" key="1">
    <citation type="submission" date="2009-10" db="EMBL/GenBank/DDBJ databases">
        <title>The complete chromosome of Gordonia bronchialis DSM 43247.</title>
        <authorList>
            <consortium name="US DOE Joint Genome Institute (JGI-PGF)"/>
            <person name="Lucas S."/>
            <person name="Copeland A."/>
            <person name="Lapidus A."/>
            <person name="Glavina del Rio T."/>
            <person name="Dalin E."/>
            <person name="Tice H."/>
            <person name="Bruce D."/>
            <person name="Goodwin L."/>
            <person name="Pitluck S."/>
            <person name="Kyrpides N."/>
            <person name="Mavromatis K."/>
            <person name="Ivanova N."/>
            <person name="Ovchinnikova G."/>
            <person name="Saunders E."/>
            <person name="Brettin T."/>
            <person name="Detter J.C."/>
            <person name="Han C."/>
            <person name="Larimer F."/>
            <person name="Land M."/>
            <person name="Hauser L."/>
            <person name="Markowitz V."/>
            <person name="Cheng J.-F."/>
            <person name="Hugenholtz P."/>
            <person name="Woyke T."/>
            <person name="Wu D."/>
            <person name="Jando M."/>
            <person name="Schneider S."/>
            <person name="Goeker M."/>
            <person name="Klenk H.-P."/>
            <person name="Eisen J.A."/>
        </authorList>
    </citation>
    <scope>NUCLEOTIDE SEQUENCE [LARGE SCALE GENOMIC DNA]</scope>
    <source>
        <strain evidence="7">ATCC 25592 / DSM 43247 / BCRC 13721 / JCM 3198 / KCTC 3076 / NBRC 16047 / NCTC 10667</strain>
    </source>
</reference>
<dbReference type="HOGENOM" id="CLU_048261_1_0_11"/>
<keyword evidence="4" id="KW-0472">Membrane</keyword>
<keyword evidence="2" id="KW-0418">Kinase</keyword>
<dbReference type="Pfam" id="PF02518">
    <property type="entry name" value="HATPase_c"/>
    <property type="match status" value="1"/>
</dbReference>
<dbReference type="InterPro" id="IPR036890">
    <property type="entry name" value="HATPase_C_sf"/>
</dbReference>
<evidence type="ECO:0000256" key="2">
    <source>
        <dbReference type="ARBA" id="ARBA00022777"/>
    </source>
</evidence>